<dbReference type="Proteomes" id="UP000665561">
    <property type="component" value="Unassembled WGS sequence"/>
</dbReference>
<proteinExistence type="predicted"/>
<keyword evidence="1" id="KW-0812">Transmembrane</keyword>
<accession>A0ABW9XQU1</accession>
<evidence type="ECO:0000313" key="2">
    <source>
        <dbReference type="EMBL" id="NBD24985.1"/>
    </source>
</evidence>
<feature type="transmembrane region" description="Helical" evidence="1">
    <location>
        <begin position="319"/>
        <end position="340"/>
    </location>
</feature>
<feature type="transmembrane region" description="Helical" evidence="1">
    <location>
        <begin position="161"/>
        <end position="181"/>
    </location>
</feature>
<evidence type="ECO:0000256" key="1">
    <source>
        <dbReference type="SAM" id="Phobius"/>
    </source>
</evidence>
<reference evidence="2 3" key="1">
    <citation type="submission" date="2020-01" db="EMBL/GenBank/DDBJ databases">
        <title>Paenibacillus soybeanensis sp. nov. isolated from the nodules of soybean (Glycine max(L.) Merr).</title>
        <authorList>
            <person name="Wang H."/>
        </authorList>
    </citation>
    <scope>NUCLEOTIDE SEQUENCE [LARGE SCALE GENOMIC DNA]</scope>
    <source>
        <strain evidence="2 3">T1</strain>
    </source>
</reference>
<organism evidence="2 3">
    <name type="scientific">Paenibacillus glycinis</name>
    <dbReference type="NCBI Taxonomy" id="2697035"/>
    <lineage>
        <taxon>Bacteria</taxon>
        <taxon>Bacillati</taxon>
        <taxon>Bacillota</taxon>
        <taxon>Bacilli</taxon>
        <taxon>Bacillales</taxon>
        <taxon>Paenibacillaceae</taxon>
        <taxon>Paenibacillus</taxon>
    </lineage>
</organism>
<sequence length="425" mass="48233">MPQQPTERYSHLVHNNSTNASIQYPMNPWIPLWWSAAFPGYGHCMINSPLIGFSLIIFEFSINNLAKINQAIFCSMLGDFEGAIRIIDLRFFYLYIGVYIFSMFDSYRRCVDMNNNYVLSFRTTAYTKTTKASSGAVNTLHKVSPMTATYWEMIMPGLGALYLNHLYSFFFSVISWAVTIAKSRLFVGVYYTCIGNFDKAKEVVVPQWFLFIPSIYGGYIYFAYSQSVINNIQYKLSQTQFLRSEYQNPRFRLPLPPAEGKQSMYIVASFEHSVAIELALTELEKMGISKSNLFTLPLQVRNEKKRIFDSAHYSDGVSFIDLAAILGSALMLVGGIYGFVLKQGPILWALFGLVSGGVLGFLIKWISVKKLPTLDPFGRTRSSEIVMLVRCDAEDDERVKTILWHNKALGVAAYNSENGALEEER</sequence>
<name>A0ABW9XQU1_9BACL</name>
<keyword evidence="1" id="KW-1133">Transmembrane helix</keyword>
<keyword evidence="3" id="KW-1185">Reference proteome</keyword>
<feature type="transmembrane region" description="Helical" evidence="1">
    <location>
        <begin position="346"/>
        <end position="366"/>
    </location>
</feature>
<protein>
    <submittedName>
        <fullName evidence="2">Uncharacterized protein</fullName>
    </submittedName>
</protein>
<keyword evidence="1" id="KW-0472">Membrane</keyword>
<feature type="transmembrane region" description="Helical" evidence="1">
    <location>
        <begin position="40"/>
        <end position="62"/>
    </location>
</feature>
<gene>
    <name evidence="2" type="ORF">GT019_13960</name>
</gene>
<dbReference type="EMBL" id="JAAAMV010000009">
    <property type="protein sequence ID" value="NBD24985.1"/>
    <property type="molecule type" value="Genomic_DNA"/>
</dbReference>
<evidence type="ECO:0000313" key="3">
    <source>
        <dbReference type="Proteomes" id="UP000665561"/>
    </source>
</evidence>
<dbReference type="RefSeq" id="WP_161743789.1">
    <property type="nucleotide sequence ID" value="NZ_JAAAMV010000009.1"/>
</dbReference>
<feature type="transmembrane region" description="Helical" evidence="1">
    <location>
        <begin position="83"/>
        <end position="104"/>
    </location>
</feature>
<comment type="caution">
    <text evidence="2">The sequence shown here is derived from an EMBL/GenBank/DDBJ whole genome shotgun (WGS) entry which is preliminary data.</text>
</comment>